<evidence type="ECO:0000256" key="1">
    <source>
        <dbReference type="SAM" id="MobiDB-lite"/>
    </source>
</evidence>
<dbReference type="EMBL" id="MK072070">
    <property type="protein sequence ID" value="AYV78111.1"/>
    <property type="molecule type" value="Genomic_DNA"/>
</dbReference>
<gene>
    <name evidence="2" type="ORF">Edafosvirus5_29</name>
</gene>
<organism evidence="2">
    <name type="scientific">Edafosvirus sp</name>
    <dbReference type="NCBI Taxonomy" id="2487765"/>
    <lineage>
        <taxon>Viruses</taxon>
        <taxon>Varidnaviria</taxon>
        <taxon>Bamfordvirae</taxon>
        <taxon>Nucleocytoviricota</taxon>
        <taxon>Megaviricetes</taxon>
        <taxon>Imitervirales</taxon>
        <taxon>Mimiviridae</taxon>
        <taxon>Klosneuvirinae</taxon>
    </lineage>
</organism>
<reference evidence="2" key="1">
    <citation type="submission" date="2018-10" db="EMBL/GenBank/DDBJ databases">
        <title>Hidden diversity of soil giant viruses.</title>
        <authorList>
            <person name="Schulz F."/>
            <person name="Alteio L."/>
            <person name="Goudeau D."/>
            <person name="Ryan E.M."/>
            <person name="Malmstrom R.R."/>
            <person name="Blanchard J."/>
            <person name="Woyke T."/>
        </authorList>
    </citation>
    <scope>NUCLEOTIDE SEQUENCE</scope>
    <source>
        <strain evidence="2">EDV1</strain>
    </source>
</reference>
<protein>
    <submittedName>
        <fullName evidence="2">Uncharacterized protein</fullName>
    </submittedName>
</protein>
<sequence length="54" mass="5702">MGKQHGSLVKAGKVKELVKAQKALNEAGKVENTSGKGIGDKKTKEAVPKKKAEK</sequence>
<feature type="region of interest" description="Disordered" evidence="1">
    <location>
        <begin position="23"/>
        <end position="54"/>
    </location>
</feature>
<accession>A0A3G4ZVU0</accession>
<name>A0A3G4ZVU0_9VIRU</name>
<proteinExistence type="predicted"/>
<evidence type="ECO:0000313" key="2">
    <source>
        <dbReference type="EMBL" id="AYV78111.1"/>
    </source>
</evidence>
<feature type="compositionally biased region" description="Basic and acidic residues" evidence="1">
    <location>
        <begin position="38"/>
        <end position="54"/>
    </location>
</feature>